<dbReference type="PANTHER" id="PTHR35889">
    <property type="entry name" value="CYCLOINULO-OLIGOSACCHARIDE FRUCTANOTRANSFERASE-RELATED"/>
    <property type="match status" value="1"/>
</dbReference>
<dbReference type="Gene3D" id="3.80.10.10">
    <property type="entry name" value="Ribonuclease Inhibitor"/>
    <property type="match status" value="1"/>
</dbReference>
<dbReference type="AlphaFoldDB" id="A0A8X8II14"/>
<organism evidence="3 4">
    <name type="scientific">Hydrobacter penzbergensis</name>
    <dbReference type="NCBI Taxonomy" id="1235997"/>
    <lineage>
        <taxon>Bacteria</taxon>
        <taxon>Pseudomonadati</taxon>
        <taxon>Bacteroidota</taxon>
        <taxon>Chitinophagia</taxon>
        <taxon>Chitinophagales</taxon>
        <taxon>Chitinophagaceae</taxon>
        <taxon>Hydrobacter</taxon>
    </lineage>
</organism>
<feature type="transmembrane region" description="Helical" evidence="1">
    <location>
        <begin position="110"/>
        <end position="129"/>
    </location>
</feature>
<dbReference type="SUPFAM" id="SSF52047">
    <property type="entry name" value="RNI-like"/>
    <property type="match status" value="1"/>
</dbReference>
<dbReference type="InterPro" id="IPR032675">
    <property type="entry name" value="LRR_dom_sf"/>
</dbReference>
<comment type="caution">
    <text evidence="3">The sequence shown here is derived from an EMBL/GenBank/DDBJ whole genome shotgun (WGS) entry which is preliminary data.</text>
</comment>
<gene>
    <name evidence="3" type="ORF">SAMN05444410_11520</name>
</gene>
<sequence>MFLSVSGLMGRFHPVLVHLPIGILLLACFFQWLSIKERFALLRPAIPVMLFWGVLSGIFSCLTGYMLSLSADYDADLVEQHQWLGILSVTASLIFYLLYKFSFNEKMARWFSLGIIVLITITGHLGGSLTHGSDYLTSALHNNQEGPALKPIPNIQEAALYPGVVQPLLQARCYSCHGPEKQKGKLRLDQQNFILKGGKDGVALIAGKADESEMIRRILLPVSNEKHMPPKEKPQLTAEEIALLHWWINTGADFNKKIKDLPQTEKIKPVLIALQSGNVKKEENAMPDQQVAKADETIVSRLKKAGVIVVPVAQNSNYLSANFVNANADSLIVLLEPLKEQLLWLKLDHAAINDAAMPVIGKLTTLTKLQLSNTLVTDQGIAALQSLHHLASLNLTGTKVTAKGIERLKPLKALRYLYLYQTDVKNQEWTSLQKAFPATRLDSGKYIVASLPTDTMIVKPPPKKM</sequence>
<feature type="domain" description="Cytochrome C Planctomycete-type" evidence="2">
    <location>
        <begin position="173"/>
        <end position="232"/>
    </location>
</feature>
<name>A0A8X8II14_9BACT</name>
<keyword evidence="1" id="KW-0812">Transmembrane</keyword>
<keyword evidence="4" id="KW-1185">Reference proteome</keyword>
<feature type="transmembrane region" description="Helical" evidence="1">
    <location>
        <begin position="80"/>
        <end position="98"/>
    </location>
</feature>
<reference evidence="3 4" key="1">
    <citation type="submission" date="2016-10" db="EMBL/GenBank/DDBJ databases">
        <authorList>
            <person name="Varghese N."/>
            <person name="Submissions S."/>
        </authorList>
    </citation>
    <scope>NUCLEOTIDE SEQUENCE [LARGE SCALE GENOMIC DNA]</scope>
    <source>
        <strain evidence="3 4">DSM 25353</strain>
    </source>
</reference>
<proteinExistence type="predicted"/>
<dbReference type="InterPro" id="IPR036909">
    <property type="entry name" value="Cyt_c-like_dom_sf"/>
</dbReference>
<evidence type="ECO:0000256" key="1">
    <source>
        <dbReference type="SAM" id="Phobius"/>
    </source>
</evidence>
<dbReference type="GO" id="GO:0020037">
    <property type="term" value="F:heme binding"/>
    <property type="evidence" value="ECO:0007669"/>
    <property type="project" value="InterPro"/>
</dbReference>
<evidence type="ECO:0000313" key="4">
    <source>
        <dbReference type="Proteomes" id="UP000198711"/>
    </source>
</evidence>
<keyword evidence="1" id="KW-1133">Transmembrane helix</keyword>
<dbReference type="GO" id="GO:0009055">
    <property type="term" value="F:electron transfer activity"/>
    <property type="evidence" value="ECO:0007669"/>
    <property type="project" value="InterPro"/>
</dbReference>
<feature type="transmembrane region" description="Helical" evidence="1">
    <location>
        <begin position="45"/>
        <end position="68"/>
    </location>
</feature>
<dbReference type="RefSeq" id="WP_257575006.1">
    <property type="nucleotide sequence ID" value="NZ_FNNO01000015.1"/>
</dbReference>
<keyword evidence="1" id="KW-0472">Membrane</keyword>
<dbReference type="Gene3D" id="1.10.760.10">
    <property type="entry name" value="Cytochrome c-like domain"/>
    <property type="match status" value="1"/>
</dbReference>
<accession>A0A8X8II14</accession>
<dbReference type="Pfam" id="PF07635">
    <property type="entry name" value="PSCyt1"/>
    <property type="match status" value="1"/>
</dbReference>
<dbReference type="InterPro" id="IPR011429">
    <property type="entry name" value="Cyt_c_Planctomycete-type"/>
</dbReference>
<dbReference type="EMBL" id="FNNO01000015">
    <property type="protein sequence ID" value="SDX40212.1"/>
    <property type="molecule type" value="Genomic_DNA"/>
</dbReference>
<protein>
    <submittedName>
        <fullName evidence="3">Uncharacterized membrane protein</fullName>
    </submittedName>
</protein>
<dbReference type="SUPFAM" id="SSF46626">
    <property type="entry name" value="Cytochrome c"/>
    <property type="match status" value="1"/>
</dbReference>
<dbReference type="PANTHER" id="PTHR35889:SF3">
    <property type="entry name" value="F-BOX DOMAIN-CONTAINING PROTEIN"/>
    <property type="match status" value="1"/>
</dbReference>
<evidence type="ECO:0000259" key="2">
    <source>
        <dbReference type="Pfam" id="PF07635"/>
    </source>
</evidence>
<feature type="transmembrane region" description="Helical" evidence="1">
    <location>
        <begin position="12"/>
        <end position="33"/>
    </location>
</feature>
<evidence type="ECO:0000313" key="3">
    <source>
        <dbReference type="EMBL" id="SDX40212.1"/>
    </source>
</evidence>
<dbReference type="Proteomes" id="UP000198711">
    <property type="component" value="Unassembled WGS sequence"/>
</dbReference>